<evidence type="ECO:0000313" key="2">
    <source>
        <dbReference type="EMBL" id="CUG61473.1"/>
    </source>
</evidence>
<name>A0A0S4J2V4_BODSA</name>
<keyword evidence="1 2" id="KW-0812">Transmembrane</keyword>
<keyword evidence="1" id="KW-1133">Transmembrane helix</keyword>
<keyword evidence="3" id="KW-1185">Reference proteome</keyword>
<feature type="non-terminal residue" evidence="2">
    <location>
        <position position="1"/>
    </location>
</feature>
<gene>
    <name evidence="2" type="ORF">BSAL_05485</name>
</gene>
<reference evidence="3" key="1">
    <citation type="submission" date="2015-09" db="EMBL/GenBank/DDBJ databases">
        <authorList>
            <consortium name="Pathogen Informatics"/>
        </authorList>
    </citation>
    <scope>NUCLEOTIDE SEQUENCE [LARGE SCALE GENOMIC DNA]</scope>
    <source>
        <strain evidence="3">Lake Konstanz</strain>
    </source>
</reference>
<dbReference type="Proteomes" id="UP000051952">
    <property type="component" value="Unassembled WGS sequence"/>
</dbReference>
<proteinExistence type="predicted"/>
<accession>A0A0S4J2V4</accession>
<evidence type="ECO:0000313" key="3">
    <source>
        <dbReference type="Proteomes" id="UP000051952"/>
    </source>
</evidence>
<sequence length="75" mass="9002">WCLLTMKMKSIQQCTIDNVRVCCNVMHLENCLGILLHLLCCTYYPPLALYTLRLFMYPPFRRLRDYRVRSDSLLQ</sequence>
<feature type="transmembrane region" description="Helical" evidence="1">
    <location>
        <begin position="34"/>
        <end position="55"/>
    </location>
</feature>
<dbReference type="VEuPathDB" id="TriTrypDB:BSAL_05485"/>
<evidence type="ECO:0000256" key="1">
    <source>
        <dbReference type="SAM" id="Phobius"/>
    </source>
</evidence>
<dbReference type="EMBL" id="CYKH01000903">
    <property type="protein sequence ID" value="CUG61473.1"/>
    <property type="molecule type" value="Genomic_DNA"/>
</dbReference>
<organism evidence="2 3">
    <name type="scientific">Bodo saltans</name>
    <name type="common">Flagellated protozoan</name>
    <dbReference type="NCBI Taxonomy" id="75058"/>
    <lineage>
        <taxon>Eukaryota</taxon>
        <taxon>Discoba</taxon>
        <taxon>Euglenozoa</taxon>
        <taxon>Kinetoplastea</taxon>
        <taxon>Metakinetoplastina</taxon>
        <taxon>Eubodonida</taxon>
        <taxon>Bodonidae</taxon>
        <taxon>Bodo</taxon>
    </lineage>
</organism>
<keyword evidence="1" id="KW-0472">Membrane</keyword>
<protein>
    <submittedName>
        <fullName evidence="2">Transmembrane protein, putative</fullName>
    </submittedName>
</protein>
<dbReference type="AlphaFoldDB" id="A0A0S4J2V4"/>